<dbReference type="PANTHER" id="PTHR28259:SF1">
    <property type="entry name" value="FLUORIDE EXPORT PROTEIN 1-RELATED"/>
    <property type="match status" value="1"/>
</dbReference>
<keyword evidence="12" id="KW-0813">Transport</keyword>
<dbReference type="AlphaFoldDB" id="A0A0E3Z401"/>
<evidence type="ECO:0000256" key="12">
    <source>
        <dbReference type="HAMAP-Rule" id="MF_00454"/>
    </source>
</evidence>
<evidence type="ECO:0000313" key="14">
    <source>
        <dbReference type="Proteomes" id="UP000033067"/>
    </source>
</evidence>
<dbReference type="OrthoDB" id="9806299at2"/>
<comment type="subcellular location">
    <subcellularLocation>
        <location evidence="1 12">Cell membrane</location>
        <topology evidence="1 12">Multi-pass membrane protein</topology>
    </subcellularLocation>
</comment>
<evidence type="ECO:0000256" key="4">
    <source>
        <dbReference type="ARBA" id="ARBA00022692"/>
    </source>
</evidence>
<dbReference type="NCBIfam" id="TIGR00494">
    <property type="entry name" value="crcB"/>
    <property type="match status" value="1"/>
</dbReference>
<evidence type="ECO:0000256" key="9">
    <source>
        <dbReference type="ARBA" id="ARBA00023303"/>
    </source>
</evidence>
<keyword evidence="6 12" id="KW-0915">Sodium</keyword>
<proteinExistence type="inferred from homology"/>
<dbReference type="KEGG" id="psuw:WQ53_14435"/>
<dbReference type="NCBIfam" id="NF010791">
    <property type="entry name" value="PRK14195.1"/>
    <property type="match status" value="1"/>
</dbReference>
<feature type="transmembrane region" description="Helical" evidence="12">
    <location>
        <begin position="35"/>
        <end position="54"/>
    </location>
</feature>
<organism evidence="13 14">
    <name type="scientific">Pseudoxanthomonas suwonensis</name>
    <dbReference type="NCBI Taxonomy" id="314722"/>
    <lineage>
        <taxon>Bacteria</taxon>
        <taxon>Pseudomonadati</taxon>
        <taxon>Pseudomonadota</taxon>
        <taxon>Gammaproteobacteria</taxon>
        <taxon>Lysobacterales</taxon>
        <taxon>Lysobacteraceae</taxon>
        <taxon>Pseudoxanthomonas</taxon>
    </lineage>
</organism>
<evidence type="ECO:0000256" key="10">
    <source>
        <dbReference type="ARBA" id="ARBA00035120"/>
    </source>
</evidence>
<dbReference type="GO" id="GO:0062054">
    <property type="term" value="F:fluoride channel activity"/>
    <property type="evidence" value="ECO:0007669"/>
    <property type="project" value="UniProtKB-UniRule"/>
</dbReference>
<dbReference type="InterPro" id="IPR003691">
    <property type="entry name" value="FluC"/>
</dbReference>
<evidence type="ECO:0000256" key="8">
    <source>
        <dbReference type="ARBA" id="ARBA00023136"/>
    </source>
</evidence>
<comment type="function">
    <text evidence="12">Fluoride-specific ion channel. Important for reducing fluoride concentration in the cell, thus reducing its toxicity.</text>
</comment>
<feature type="transmembrane region" description="Helical" evidence="12">
    <location>
        <begin position="96"/>
        <end position="120"/>
    </location>
</feature>
<evidence type="ECO:0000256" key="5">
    <source>
        <dbReference type="ARBA" id="ARBA00022989"/>
    </source>
</evidence>
<evidence type="ECO:0000313" key="13">
    <source>
        <dbReference type="EMBL" id="AKC88428.1"/>
    </source>
</evidence>
<protein>
    <recommendedName>
        <fullName evidence="12">Fluoride-specific ion channel FluC</fullName>
    </recommendedName>
</protein>
<keyword evidence="4 12" id="KW-0812">Transmembrane</keyword>
<dbReference type="PANTHER" id="PTHR28259">
    <property type="entry name" value="FLUORIDE EXPORT PROTEIN 1-RELATED"/>
    <property type="match status" value="1"/>
</dbReference>
<evidence type="ECO:0000256" key="3">
    <source>
        <dbReference type="ARBA" id="ARBA00022519"/>
    </source>
</evidence>
<dbReference type="Proteomes" id="UP000033067">
    <property type="component" value="Chromosome"/>
</dbReference>
<evidence type="ECO:0000256" key="11">
    <source>
        <dbReference type="ARBA" id="ARBA00035585"/>
    </source>
</evidence>
<accession>A0A0E3Z401</accession>
<feature type="binding site" evidence="12">
    <location>
        <position position="77"/>
    </location>
    <ligand>
        <name>Na(+)</name>
        <dbReference type="ChEBI" id="CHEBI:29101"/>
        <note>structural</note>
    </ligand>
</feature>
<keyword evidence="14" id="KW-1185">Reference proteome</keyword>
<feature type="binding site" evidence="12">
    <location>
        <position position="74"/>
    </location>
    <ligand>
        <name>Na(+)</name>
        <dbReference type="ChEBI" id="CHEBI:29101"/>
        <note>structural</note>
    </ligand>
</feature>
<evidence type="ECO:0000256" key="2">
    <source>
        <dbReference type="ARBA" id="ARBA00022475"/>
    </source>
</evidence>
<keyword evidence="8 12" id="KW-0472">Membrane</keyword>
<sequence length="121" mass="12666">MNFLVVFLGGGIGSMLRHGINLTALRMVGVGFPYGTLFINVAGSLLMGVLVEYFALRSGVSAATRLFFTTGVLGGFTTFSAFSLEAALLYERGQTGLAVLYVAASVVLSIGALFLGMAMVR</sequence>
<dbReference type="EMBL" id="CP011144">
    <property type="protein sequence ID" value="AKC88428.1"/>
    <property type="molecule type" value="Genomic_DNA"/>
</dbReference>
<keyword evidence="3" id="KW-0997">Cell inner membrane</keyword>
<evidence type="ECO:0000256" key="1">
    <source>
        <dbReference type="ARBA" id="ARBA00004651"/>
    </source>
</evidence>
<comment type="catalytic activity">
    <reaction evidence="11">
        <text>fluoride(in) = fluoride(out)</text>
        <dbReference type="Rhea" id="RHEA:76159"/>
        <dbReference type="ChEBI" id="CHEBI:17051"/>
    </reaction>
    <physiologicalReaction direction="left-to-right" evidence="11">
        <dbReference type="Rhea" id="RHEA:76160"/>
    </physiologicalReaction>
</comment>
<dbReference type="Pfam" id="PF02537">
    <property type="entry name" value="CRCB"/>
    <property type="match status" value="1"/>
</dbReference>
<feature type="transmembrane region" description="Helical" evidence="12">
    <location>
        <begin position="66"/>
        <end position="90"/>
    </location>
</feature>
<reference evidence="13 14" key="1">
    <citation type="journal article" date="2015" name="Genome Announc.">
        <title>Complete Genome Sequence of Pseudoxanthomonas suwonensis Strain J1, a Cellulose-Degrading Bacterium Isolated from Leaf- and Wood-Enriched Soil.</title>
        <authorList>
            <person name="Hou L."/>
            <person name="Jiang J."/>
            <person name="Xu Z."/>
            <person name="Zhou Y."/>
            <person name="Leung F.C."/>
        </authorList>
    </citation>
    <scope>NUCLEOTIDE SEQUENCE [LARGE SCALE GENOMIC DNA]</scope>
    <source>
        <strain evidence="13 14">J1</strain>
    </source>
</reference>
<dbReference type="NCBIfam" id="NF010794">
    <property type="entry name" value="PRK14198.1"/>
    <property type="match status" value="1"/>
</dbReference>
<dbReference type="GO" id="GO:0005886">
    <property type="term" value="C:plasma membrane"/>
    <property type="evidence" value="ECO:0007669"/>
    <property type="project" value="UniProtKB-SubCell"/>
</dbReference>
<dbReference type="GO" id="GO:0140114">
    <property type="term" value="P:cellular detoxification of fluoride"/>
    <property type="evidence" value="ECO:0007669"/>
    <property type="project" value="UniProtKB-UniRule"/>
</dbReference>
<keyword evidence="12" id="KW-0479">Metal-binding</keyword>
<keyword evidence="9 12" id="KW-0407">Ion channel</keyword>
<dbReference type="HAMAP" id="MF_00454">
    <property type="entry name" value="FluC"/>
    <property type="match status" value="1"/>
</dbReference>
<comment type="similarity">
    <text evidence="10 12">Belongs to the fluoride channel Fluc/FEX (TC 1.A.43) family.</text>
</comment>
<comment type="activity regulation">
    <text evidence="12">Na(+) is not transported, but it plays an essential structural role and its presence is essential for fluoride channel function.</text>
</comment>
<gene>
    <name evidence="12" type="primary">fluC</name>
    <name evidence="12" type="synonym">crcB</name>
    <name evidence="13" type="ORF">WQ53_14435</name>
</gene>
<dbReference type="GO" id="GO:0046872">
    <property type="term" value="F:metal ion binding"/>
    <property type="evidence" value="ECO:0007669"/>
    <property type="project" value="UniProtKB-KW"/>
</dbReference>
<evidence type="ECO:0000256" key="6">
    <source>
        <dbReference type="ARBA" id="ARBA00023053"/>
    </source>
</evidence>
<keyword evidence="5 12" id="KW-1133">Transmembrane helix</keyword>
<keyword evidence="2 12" id="KW-1003">Cell membrane</keyword>
<dbReference type="PATRIC" id="fig|314722.6.peg.3129"/>
<evidence type="ECO:0000256" key="7">
    <source>
        <dbReference type="ARBA" id="ARBA00023065"/>
    </source>
</evidence>
<dbReference type="RefSeq" id="WP_052634109.1">
    <property type="nucleotide sequence ID" value="NZ_CP011144.1"/>
</dbReference>
<name>A0A0E3Z401_9GAMM</name>
<keyword evidence="7 12" id="KW-0406">Ion transport</keyword>